<feature type="compositionally biased region" description="Polar residues" evidence="1">
    <location>
        <begin position="7"/>
        <end position="28"/>
    </location>
</feature>
<dbReference type="EMBL" id="MN739600">
    <property type="protein sequence ID" value="QHT15046.1"/>
    <property type="molecule type" value="Genomic_DNA"/>
</dbReference>
<dbReference type="Pfam" id="PF13884">
    <property type="entry name" value="Peptidase_S74"/>
    <property type="match status" value="1"/>
</dbReference>
<dbReference type="AlphaFoldDB" id="A0A6C0DDJ6"/>
<name>A0A6C0DDJ6_9ZZZZ</name>
<evidence type="ECO:0000313" key="3">
    <source>
        <dbReference type="EMBL" id="QHT15046.1"/>
    </source>
</evidence>
<reference evidence="3" key="1">
    <citation type="journal article" date="2020" name="Nature">
        <title>Giant virus diversity and host interactions through global metagenomics.</title>
        <authorList>
            <person name="Schulz F."/>
            <person name="Roux S."/>
            <person name="Paez-Espino D."/>
            <person name="Jungbluth S."/>
            <person name="Walsh D.A."/>
            <person name="Denef V.J."/>
            <person name="McMahon K.D."/>
            <person name="Konstantinidis K.T."/>
            <person name="Eloe-Fadrosh E.A."/>
            <person name="Kyrpides N.C."/>
            <person name="Woyke T."/>
        </authorList>
    </citation>
    <scope>NUCLEOTIDE SEQUENCE</scope>
    <source>
        <strain evidence="3">GVMAG-M-3300023174-144</strain>
    </source>
</reference>
<dbReference type="PROSITE" id="PS51688">
    <property type="entry name" value="ICA"/>
    <property type="match status" value="1"/>
</dbReference>
<organism evidence="3">
    <name type="scientific">viral metagenome</name>
    <dbReference type="NCBI Taxonomy" id="1070528"/>
    <lineage>
        <taxon>unclassified sequences</taxon>
        <taxon>metagenomes</taxon>
        <taxon>organismal metagenomes</taxon>
    </lineage>
</organism>
<evidence type="ECO:0000259" key="2">
    <source>
        <dbReference type="PROSITE" id="PS51688"/>
    </source>
</evidence>
<protein>
    <recommendedName>
        <fullName evidence="2">Peptidase S74 domain-containing protein</fullName>
    </recommendedName>
</protein>
<sequence>MSGGNPLGTSGLSTSFNNKQSYPNTSGGKNQSFVSLGIKQLTTSIPPTTNDWVYKSYTYGSSSVNTITPSPSSYSIYITQNLYVDGTIYGNLVGTVTAPSDISLKENITDLGLTLDINKIMELSPKSYTYKKDKKDKKIHYGLIAQEMEKIYPDLVYNDKGNKTINYVELIPLLILKIKDLQEQLDDLKKKIPSI</sequence>
<proteinExistence type="predicted"/>
<dbReference type="InterPro" id="IPR030392">
    <property type="entry name" value="S74_ICA"/>
</dbReference>
<accession>A0A6C0DDJ6</accession>
<feature type="region of interest" description="Disordered" evidence="1">
    <location>
        <begin position="1"/>
        <end position="28"/>
    </location>
</feature>
<evidence type="ECO:0000256" key="1">
    <source>
        <dbReference type="SAM" id="MobiDB-lite"/>
    </source>
</evidence>
<feature type="domain" description="Peptidase S74" evidence="2">
    <location>
        <begin position="100"/>
        <end position="192"/>
    </location>
</feature>